<accession>A0A8J1UHY6</accession>
<name>A0A8J1UHY6_OWEFU</name>
<protein>
    <submittedName>
        <fullName evidence="2">Uncharacterized protein</fullName>
    </submittedName>
</protein>
<dbReference type="AlphaFoldDB" id="A0A8J1UHY6"/>
<dbReference type="EMBL" id="CAIIXF020000007">
    <property type="protein sequence ID" value="CAH1787987.1"/>
    <property type="molecule type" value="Genomic_DNA"/>
</dbReference>
<organism evidence="2 3">
    <name type="scientific">Owenia fusiformis</name>
    <name type="common">Polychaete worm</name>
    <dbReference type="NCBI Taxonomy" id="6347"/>
    <lineage>
        <taxon>Eukaryota</taxon>
        <taxon>Metazoa</taxon>
        <taxon>Spiralia</taxon>
        <taxon>Lophotrochozoa</taxon>
        <taxon>Annelida</taxon>
        <taxon>Polychaeta</taxon>
        <taxon>Sedentaria</taxon>
        <taxon>Canalipalpata</taxon>
        <taxon>Sabellida</taxon>
        <taxon>Oweniida</taxon>
        <taxon>Oweniidae</taxon>
        <taxon>Owenia</taxon>
    </lineage>
</organism>
<feature type="region of interest" description="Disordered" evidence="1">
    <location>
        <begin position="67"/>
        <end position="95"/>
    </location>
</feature>
<comment type="caution">
    <text evidence="2">The sequence shown here is derived from an EMBL/GenBank/DDBJ whole genome shotgun (WGS) entry which is preliminary data.</text>
</comment>
<keyword evidence="3" id="KW-1185">Reference proteome</keyword>
<sequence length="144" mass="16139">MPWKRPKGWPGPRPYRCLAQFVVKSDWEIHRANAHDTTVACGVGNCPQLFAPNKAEELALHRHRHVVVSEAEGEPPKKRKRSEPAEPEAIPEARVRSLVGSEDPMLASWSNQFTEAEEAALLEGPDVPLEELAELDVTELLNYL</sequence>
<dbReference type="Proteomes" id="UP000749559">
    <property type="component" value="Unassembled WGS sequence"/>
</dbReference>
<evidence type="ECO:0000256" key="1">
    <source>
        <dbReference type="SAM" id="MobiDB-lite"/>
    </source>
</evidence>
<gene>
    <name evidence="2" type="ORF">OFUS_LOCUS13599</name>
</gene>
<proteinExistence type="predicted"/>
<reference evidence="2" key="1">
    <citation type="submission" date="2022-03" db="EMBL/GenBank/DDBJ databases">
        <authorList>
            <person name="Martin C."/>
        </authorList>
    </citation>
    <scope>NUCLEOTIDE SEQUENCE</scope>
</reference>
<evidence type="ECO:0000313" key="3">
    <source>
        <dbReference type="Proteomes" id="UP000749559"/>
    </source>
</evidence>
<evidence type="ECO:0000313" key="2">
    <source>
        <dbReference type="EMBL" id="CAH1787987.1"/>
    </source>
</evidence>